<dbReference type="GO" id="GO:0102559">
    <property type="term" value="F:peptide chain release factor N(5)-glutamine methyltransferase activity"/>
    <property type="evidence" value="ECO:0007669"/>
    <property type="project" value="UniProtKB-EC"/>
</dbReference>
<evidence type="ECO:0000259" key="6">
    <source>
        <dbReference type="Pfam" id="PF05175"/>
    </source>
</evidence>
<dbReference type="Proteomes" id="UP000464657">
    <property type="component" value="Chromosome"/>
</dbReference>
<comment type="caution">
    <text evidence="5">Lacks conserved residue(s) required for the propagation of feature annotation.</text>
</comment>
<dbReference type="OrthoDB" id="9800643at2"/>
<dbReference type="HAMAP" id="MF_02126">
    <property type="entry name" value="RF_methyltr_PrmC"/>
    <property type="match status" value="1"/>
</dbReference>
<evidence type="ECO:0000256" key="5">
    <source>
        <dbReference type="HAMAP-Rule" id="MF_02126"/>
    </source>
</evidence>
<comment type="function">
    <text evidence="5">Methylates the class 1 translation termination release factors RF1/PrfA and RF2/PrfB on the glutamine residue of the universally conserved GGQ motif.</text>
</comment>
<keyword evidence="9" id="KW-1185">Reference proteome</keyword>
<feature type="binding site" evidence="5">
    <location>
        <position position="148"/>
    </location>
    <ligand>
        <name>S-adenosyl-L-methionine</name>
        <dbReference type="ChEBI" id="CHEBI:59789"/>
    </ligand>
</feature>
<dbReference type="RefSeq" id="WP_160127551.1">
    <property type="nucleotide sequence ID" value="NZ_CP019288.1"/>
</dbReference>
<protein>
    <recommendedName>
        <fullName evidence="5">Release factor glutamine methyltransferase</fullName>
        <shortName evidence="5">RF MTase</shortName>
        <ecNumber evidence="5">2.1.1.297</ecNumber>
    </recommendedName>
    <alternativeName>
        <fullName evidence="5">N5-glutamine methyltransferase PrmC</fullName>
    </alternativeName>
    <alternativeName>
        <fullName evidence="5">Protein-(glutamine-N5) MTase PrmC</fullName>
    </alternativeName>
    <alternativeName>
        <fullName evidence="5">Protein-glutamine N-methyltransferase PrmC</fullName>
    </alternativeName>
</protein>
<dbReference type="Pfam" id="PF17827">
    <property type="entry name" value="PrmC_N"/>
    <property type="match status" value="1"/>
</dbReference>
<organism evidence="8 9">
    <name type="scientific">Kordia antarctica</name>
    <dbReference type="NCBI Taxonomy" id="1218801"/>
    <lineage>
        <taxon>Bacteria</taxon>
        <taxon>Pseudomonadati</taxon>
        <taxon>Bacteroidota</taxon>
        <taxon>Flavobacteriia</taxon>
        <taxon>Flavobacteriales</taxon>
        <taxon>Flavobacteriaceae</taxon>
        <taxon>Kordia</taxon>
    </lineage>
</organism>
<dbReference type="SUPFAM" id="SSF53335">
    <property type="entry name" value="S-adenosyl-L-methionine-dependent methyltransferases"/>
    <property type="match status" value="1"/>
</dbReference>
<proteinExistence type="inferred from homology"/>
<comment type="similarity">
    <text evidence="5">Belongs to the protein N5-glutamine methyltransferase family. PrmC subfamily.</text>
</comment>
<dbReference type="KEGG" id="kan:IMCC3317_01070"/>
<evidence type="ECO:0000313" key="8">
    <source>
        <dbReference type="EMBL" id="QHI34763.1"/>
    </source>
</evidence>
<gene>
    <name evidence="5 8" type="primary">prmC</name>
    <name evidence="8" type="ORF">IMCC3317_01070</name>
</gene>
<dbReference type="InterPro" id="IPR029063">
    <property type="entry name" value="SAM-dependent_MTases_sf"/>
</dbReference>
<dbReference type="NCBIfam" id="TIGR03534">
    <property type="entry name" value="RF_mod_PrmC"/>
    <property type="match status" value="1"/>
</dbReference>
<dbReference type="Gene3D" id="1.10.8.10">
    <property type="entry name" value="DNA helicase RuvA subunit, C-terminal domain"/>
    <property type="match status" value="1"/>
</dbReference>
<dbReference type="EMBL" id="CP019288">
    <property type="protein sequence ID" value="QHI34763.1"/>
    <property type="molecule type" value="Genomic_DNA"/>
</dbReference>
<dbReference type="EC" id="2.1.1.297" evidence="5"/>
<dbReference type="GO" id="GO:0003676">
    <property type="term" value="F:nucleic acid binding"/>
    <property type="evidence" value="ECO:0007669"/>
    <property type="project" value="InterPro"/>
</dbReference>
<keyword evidence="2 5" id="KW-0808">Transferase</keyword>
<dbReference type="CDD" id="cd02440">
    <property type="entry name" value="AdoMet_MTases"/>
    <property type="match status" value="1"/>
</dbReference>
<dbReference type="PROSITE" id="PS00092">
    <property type="entry name" value="N6_MTASE"/>
    <property type="match status" value="1"/>
</dbReference>
<dbReference type="AlphaFoldDB" id="A0A7L4ZD06"/>
<dbReference type="InterPro" id="IPR019874">
    <property type="entry name" value="RF_methyltr_PrmC"/>
</dbReference>
<evidence type="ECO:0000313" key="9">
    <source>
        <dbReference type="Proteomes" id="UP000464657"/>
    </source>
</evidence>
<dbReference type="InterPro" id="IPR050320">
    <property type="entry name" value="N5-glutamine_MTase"/>
</dbReference>
<dbReference type="InterPro" id="IPR004556">
    <property type="entry name" value="HemK-like"/>
</dbReference>
<keyword evidence="3 5" id="KW-0949">S-adenosyl-L-methionine</keyword>
<dbReference type="InterPro" id="IPR040758">
    <property type="entry name" value="PrmC_N"/>
</dbReference>
<feature type="binding site" evidence="5">
    <location>
        <position position="197"/>
    </location>
    <ligand>
        <name>S-adenosyl-L-methionine</name>
        <dbReference type="ChEBI" id="CHEBI:59789"/>
    </ligand>
</feature>
<dbReference type="GO" id="GO:0032259">
    <property type="term" value="P:methylation"/>
    <property type="evidence" value="ECO:0007669"/>
    <property type="project" value="UniProtKB-KW"/>
</dbReference>
<feature type="binding site" evidence="5">
    <location>
        <begin position="197"/>
        <end position="200"/>
    </location>
    <ligand>
        <name>substrate</name>
    </ligand>
</feature>
<feature type="domain" description="Methyltransferase small" evidence="6">
    <location>
        <begin position="117"/>
        <end position="206"/>
    </location>
</feature>
<comment type="catalytic activity">
    <reaction evidence="4 5">
        <text>L-glutaminyl-[peptide chain release factor] + S-adenosyl-L-methionine = N(5)-methyl-L-glutaminyl-[peptide chain release factor] + S-adenosyl-L-homocysteine + H(+)</text>
        <dbReference type="Rhea" id="RHEA:42896"/>
        <dbReference type="Rhea" id="RHEA-COMP:10271"/>
        <dbReference type="Rhea" id="RHEA-COMP:10272"/>
        <dbReference type="ChEBI" id="CHEBI:15378"/>
        <dbReference type="ChEBI" id="CHEBI:30011"/>
        <dbReference type="ChEBI" id="CHEBI:57856"/>
        <dbReference type="ChEBI" id="CHEBI:59789"/>
        <dbReference type="ChEBI" id="CHEBI:61891"/>
        <dbReference type="EC" id="2.1.1.297"/>
    </reaction>
</comment>
<evidence type="ECO:0000256" key="2">
    <source>
        <dbReference type="ARBA" id="ARBA00022679"/>
    </source>
</evidence>
<name>A0A7L4ZD06_9FLAO</name>
<dbReference type="InterPro" id="IPR007848">
    <property type="entry name" value="Small_mtfrase_dom"/>
</dbReference>
<keyword evidence="1 5" id="KW-0489">Methyltransferase</keyword>
<dbReference type="Pfam" id="PF05175">
    <property type="entry name" value="MTS"/>
    <property type="match status" value="1"/>
</dbReference>
<dbReference type="NCBIfam" id="TIGR00536">
    <property type="entry name" value="hemK_fam"/>
    <property type="match status" value="1"/>
</dbReference>
<dbReference type="Gene3D" id="3.40.50.150">
    <property type="entry name" value="Vaccinia Virus protein VP39"/>
    <property type="match status" value="1"/>
</dbReference>
<evidence type="ECO:0000256" key="1">
    <source>
        <dbReference type="ARBA" id="ARBA00022603"/>
    </source>
</evidence>
<feature type="binding site" evidence="5">
    <location>
        <begin position="125"/>
        <end position="129"/>
    </location>
    <ligand>
        <name>S-adenosyl-L-methionine</name>
        <dbReference type="ChEBI" id="CHEBI:59789"/>
    </ligand>
</feature>
<dbReference type="PANTHER" id="PTHR18895">
    <property type="entry name" value="HEMK METHYLTRANSFERASE"/>
    <property type="match status" value="1"/>
</dbReference>
<sequence length="294" mass="33934">MKLKDIQEIFHKELDEIYGKDEVNSFFFMLTEAYFGLERFALALDPEIVITKEQETPLFSALSELKLQKPIQHILGKAHFFGLEFTVNEHTLIPRPETEELVQWILDDIKTANSPTKTYRILDIGTGSGCIPIALKKNIPNAVISAIDISEKALEVANENAITNEVQIQFVQADVLVLDDLNLFEEENIRFDIIVSNPPYVRNLEKEAMHKNVLDFEPDSALFVDDHDPLIFYDKIAHLAKAHLQSNGSLYFEINQYLGKEMFDLLKKKEFKNIELRKDIFGVDRMMKCVKREK</sequence>
<accession>A0A7L4ZD06</accession>
<dbReference type="InterPro" id="IPR002052">
    <property type="entry name" value="DNA_methylase_N6_adenine_CS"/>
</dbReference>
<dbReference type="PANTHER" id="PTHR18895:SF74">
    <property type="entry name" value="MTRF1L RELEASE FACTOR GLUTAMINE METHYLTRANSFERASE"/>
    <property type="match status" value="1"/>
</dbReference>
<evidence type="ECO:0000256" key="3">
    <source>
        <dbReference type="ARBA" id="ARBA00022691"/>
    </source>
</evidence>
<reference evidence="8 9" key="1">
    <citation type="journal article" date="2013" name="Int. J. Syst. Evol. Microbiol.">
        <title>Kordia antarctica sp. nov., isolated from Antarctic seawater.</title>
        <authorList>
            <person name="Baek K."/>
            <person name="Choi A."/>
            <person name="Kang I."/>
            <person name="Lee K."/>
            <person name="Cho J.C."/>
        </authorList>
    </citation>
    <scope>NUCLEOTIDE SEQUENCE [LARGE SCALE GENOMIC DNA]</scope>
    <source>
        <strain evidence="8 9">IMCC3317</strain>
    </source>
</reference>
<evidence type="ECO:0000256" key="4">
    <source>
        <dbReference type="ARBA" id="ARBA00048391"/>
    </source>
</evidence>
<feature type="domain" description="Release factor glutamine methyltransferase N-terminal" evidence="7">
    <location>
        <begin position="29"/>
        <end position="76"/>
    </location>
</feature>
<evidence type="ECO:0000259" key="7">
    <source>
        <dbReference type="Pfam" id="PF17827"/>
    </source>
</evidence>